<comment type="caution">
    <text evidence="2">The sequence shown here is derived from an EMBL/GenBank/DDBJ whole genome shotgun (WGS) entry which is preliminary data.</text>
</comment>
<dbReference type="Proteomes" id="UP001145021">
    <property type="component" value="Unassembled WGS sequence"/>
</dbReference>
<dbReference type="Gene3D" id="3.40.50.620">
    <property type="entry name" value="HUPs"/>
    <property type="match status" value="1"/>
</dbReference>
<proteinExistence type="predicted"/>
<dbReference type="AlphaFoldDB" id="A0A9W8CMS4"/>
<dbReference type="PANTHER" id="PTHR10695">
    <property type="entry name" value="DEPHOSPHO-COA KINASE-RELATED"/>
    <property type="match status" value="1"/>
</dbReference>
<dbReference type="PANTHER" id="PTHR10695:SF46">
    <property type="entry name" value="BIFUNCTIONAL COENZYME A SYNTHASE-RELATED"/>
    <property type="match status" value="1"/>
</dbReference>
<dbReference type="EMBL" id="JANBOH010000001">
    <property type="protein sequence ID" value="KAJ1648719.1"/>
    <property type="molecule type" value="Genomic_DNA"/>
</dbReference>
<reference evidence="2" key="1">
    <citation type="submission" date="2022-07" db="EMBL/GenBank/DDBJ databases">
        <title>Phylogenomic reconstructions and comparative analyses of Kickxellomycotina fungi.</title>
        <authorList>
            <person name="Reynolds N.K."/>
            <person name="Stajich J.E."/>
            <person name="Barry K."/>
            <person name="Grigoriev I.V."/>
            <person name="Crous P."/>
            <person name="Smith M.E."/>
        </authorList>
    </citation>
    <scope>NUCLEOTIDE SEQUENCE</scope>
    <source>
        <strain evidence="2">NBRC 105413</strain>
    </source>
</reference>
<dbReference type="InterPro" id="IPR004821">
    <property type="entry name" value="Cyt_trans-like"/>
</dbReference>
<feature type="domain" description="Cytidyltransferase-like" evidence="1">
    <location>
        <begin position="166"/>
        <end position="220"/>
    </location>
</feature>
<protein>
    <recommendedName>
        <fullName evidence="1">Cytidyltransferase-like domain-containing protein</fullName>
    </recommendedName>
</protein>
<name>A0A9W8CMS4_9FUNG</name>
<evidence type="ECO:0000313" key="3">
    <source>
        <dbReference type="Proteomes" id="UP001145021"/>
    </source>
</evidence>
<dbReference type="InterPro" id="IPR014729">
    <property type="entry name" value="Rossmann-like_a/b/a_fold"/>
</dbReference>
<evidence type="ECO:0000313" key="2">
    <source>
        <dbReference type="EMBL" id="KAJ1648719.1"/>
    </source>
</evidence>
<gene>
    <name evidence="2" type="ORF">LPJ64_000038</name>
</gene>
<accession>A0A9W8CMS4</accession>
<dbReference type="Pfam" id="PF01467">
    <property type="entry name" value="CTP_transf_like"/>
    <property type="match status" value="1"/>
</dbReference>
<keyword evidence="3" id="KW-1185">Reference proteome</keyword>
<dbReference type="GO" id="GO:0015937">
    <property type="term" value="P:coenzyme A biosynthetic process"/>
    <property type="evidence" value="ECO:0007669"/>
    <property type="project" value="TreeGrafter"/>
</dbReference>
<evidence type="ECO:0000259" key="1">
    <source>
        <dbReference type="Pfam" id="PF01467"/>
    </source>
</evidence>
<sequence>MDVAPRHNLLLQTDLGQPIADTEISALRAAVDHTTDELTVFLSLKKKADAAGSNGWSLMQRRLAELYALAMAQALRIKDNSRLSVDIVPMDFCAYSADDMTAFKENVTLVADAKPEDDFVCPAWWPSEMRSTRLATDIPTSVHCAPSSQMSSRCAIPWTTYPHVAVGGTFDHLHVGHKILLTATALAATNRVVCGISSDALLEKKRFKEFLEPYRKRELNVLLFLRKIRKDIIVELAPISDPYGPTATDSTIEALVVSRETLPGSDALNVRRAENGICPMQLLSVDLITLSESADLADSTLSKIHTASVSSDNALLKISSTAIRAELAKQQVHQGR</sequence>
<organism evidence="2 3">
    <name type="scientific">Coemansia asiatica</name>
    <dbReference type="NCBI Taxonomy" id="1052880"/>
    <lineage>
        <taxon>Eukaryota</taxon>
        <taxon>Fungi</taxon>
        <taxon>Fungi incertae sedis</taxon>
        <taxon>Zoopagomycota</taxon>
        <taxon>Kickxellomycotina</taxon>
        <taxon>Kickxellomycetes</taxon>
        <taxon>Kickxellales</taxon>
        <taxon>Kickxellaceae</taxon>
        <taxon>Coemansia</taxon>
    </lineage>
</organism>
<dbReference type="GO" id="GO:0004140">
    <property type="term" value="F:dephospho-CoA kinase activity"/>
    <property type="evidence" value="ECO:0007669"/>
    <property type="project" value="TreeGrafter"/>
</dbReference>
<dbReference type="SUPFAM" id="SSF52374">
    <property type="entry name" value="Nucleotidylyl transferase"/>
    <property type="match status" value="1"/>
</dbReference>